<dbReference type="EMBL" id="CP108140">
    <property type="protein sequence ID" value="WTP91915.1"/>
    <property type="molecule type" value="Genomic_DNA"/>
</dbReference>
<organism evidence="2">
    <name type="scientific">Streptomyces sp. NBC_00180</name>
    <dbReference type="NCBI Taxonomy" id="2903632"/>
    <lineage>
        <taxon>Bacteria</taxon>
        <taxon>Bacillati</taxon>
        <taxon>Actinomycetota</taxon>
        <taxon>Actinomycetes</taxon>
        <taxon>Kitasatosporales</taxon>
        <taxon>Streptomycetaceae</taxon>
        <taxon>Streptomyces</taxon>
    </lineage>
</organism>
<name>A0AAU1ICJ7_9ACTN</name>
<proteinExistence type="predicted"/>
<dbReference type="EMBL" id="CP108140">
    <property type="protein sequence ID" value="WTP83922.1"/>
    <property type="molecule type" value="Genomic_DNA"/>
</dbReference>
<reference evidence="2" key="1">
    <citation type="submission" date="2022-10" db="EMBL/GenBank/DDBJ databases">
        <title>The complete genomes of actinobacterial strains from the NBC collection.</title>
        <authorList>
            <person name="Joergensen T.S."/>
            <person name="Alvarez Arevalo M."/>
            <person name="Sterndorff E.B."/>
            <person name="Faurdal D."/>
            <person name="Vuksanovic O."/>
            <person name="Mourched A.-S."/>
            <person name="Charusanti P."/>
            <person name="Shaw S."/>
            <person name="Blin K."/>
            <person name="Weber T."/>
        </authorList>
    </citation>
    <scope>NUCLEOTIDE SEQUENCE</scope>
    <source>
        <strain evidence="2">NBC 00180</strain>
    </source>
</reference>
<sequence length="92" mass="9973">MTVIVESASEWLDTITAQARSAQAKVFSVSVPVSHPATSDQAHEHLLSAAIEGIEREGWTLDSMSTYGASSAYEGPAFWALLVFRTAYRGRV</sequence>
<accession>A0AAU1ICJ7</accession>
<protein>
    <submittedName>
        <fullName evidence="2">Uncharacterized protein</fullName>
    </submittedName>
</protein>
<gene>
    <name evidence="1" type="ORF">OG477_00210</name>
    <name evidence="2" type="ORF">OG477_45135</name>
</gene>
<evidence type="ECO:0000313" key="2">
    <source>
        <dbReference type="EMBL" id="WTP91915.1"/>
    </source>
</evidence>
<dbReference type="AlphaFoldDB" id="A0AAU1ICJ7"/>
<evidence type="ECO:0000313" key="1">
    <source>
        <dbReference type="EMBL" id="WTP83922.1"/>
    </source>
</evidence>